<dbReference type="GeneID" id="107489077"/>
<feature type="region of interest" description="Disordered" evidence="3">
    <location>
        <begin position="141"/>
        <end position="167"/>
    </location>
</feature>
<evidence type="ECO:0000256" key="1">
    <source>
        <dbReference type="ARBA" id="ARBA00022737"/>
    </source>
</evidence>
<feature type="compositionally biased region" description="Basic residues" evidence="3">
    <location>
        <begin position="141"/>
        <end position="152"/>
    </location>
</feature>
<proteinExistence type="predicted"/>
<dbReference type="Gene3D" id="1.25.40.10">
    <property type="entry name" value="Tetratricopeptide repeat domain"/>
    <property type="match status" value="2"/>
</dbReference>
<accession>A0A9C6TY61</accession>
<evidence type="ECO:0000313" key="4">
    <source>
        <dbReference type="Proteomes" id="UP000515211"/>
    </source>
</evidence>
<dbReference type="PROSITE" id="PS51375">
    <property type="entry name" value="PPR"/>
    <property type="match status" value="1"/>
</dbReference>
<dbReference type="Proteomes" id="UP000515211">
    <property type="component" value="Chromosome 5"/>
</dbReference>
<evidence type="ECO:0000313" key="5">
    <source>
        <dbReference type="RefSeq" id="XP_052117653.1"/>
    </source>
</evidence>
<dbReference type="RefSeq" id="XP_052117653.1">
    <property type="nucleotide sequence ID" value="XM_052261693.1"/>
</dbReference>
<dbReference type="NCBIfam" id="TIGR00756">
    <property type="entry name" value="PPR"/>
    <property type="match status" value="1"/>
</dbReference>
<name>A0A9C6TY61_ARADU</name>
<feature type="compositionally biased region" description="Basic and acidic residues" evidence="3">
    <location>
        <begin position="208"/>
        <end position="218"/>
    </location>
</feature>
<keyword evidence="4" id="KW-1185">Reference proteome</keyword>
<dbReference type="InterPro" id="IPR002885">
    <property type="entry name" value="PPR_rpt"/>
</dbReference>
<dbReference type="PANTHER" id="PTHR47493:SF1">
    <property type="entry name" value="OS08G0520200 PROTEIN"/>
    <property type="match status" value="1"/>
</dbReference>
<sequence>MRSIARNKVKVNSNTGILPPIQRSRLEKIRKESKSWVLIWSGDTEYEKFKVHGWPTNIVVDLKKRLCISSFLKIEWSGIGMPYVHTCAALARAGKRPDEFCHQWLPMEVYNNIYAFYINPISGQALWKKLPYNRLQTLKFRKKPGPLKKRRKDAYEESSGSKKQKTKMKRIYKKDCCRYCGESRHTKRNCAKKAADEEAIAAANGGEGEAKSAPDGKGHKSKNQHPNWKETKTSLLELKPYTRRVTRAIIHSSLHLSERHCSSPLPCSLSEKGKRRQTLAFTAAAALLTAVIPPSFSRPPPSPLLCSPTPLLIRQLLRVASPAPVRKFVAHRPWLSVVHRRRRSCSLSLILCSLLRPKISPMLLPHDPSSHVSFSHWSMAAGSLSWNVSAFFCCHQSSVTVVAKEQRIGIRKLVILRCKGLDGYRDRSSFAKKSDIVFHDMNVDDCLPKMSTLSAEMLYYAESGFIPQAHTIWEQLVNSSFVPSIKFISKLFDGYEKHRNFNGVLEILHYVSWRNFGILPHVYSLAISCFGRGGQLELMEETVKEMVSRGFRIGSKTGNAFLLYYCLFGSLKEMENAYARVKRSGFMINEEAIRAMASAYIRERKFYHLGEFLRDVGLGRKNVGNLLWNLMLLSYAANFKMKSLQREFLRMVEAGFRPDVTTFNIRALAFSRMSLFWDLHLSIEHMVDAKVIPDLVIYGCVVDAYLDKKLGKNLYFALNKLNLDHSPQLLTDPLVFEAFGKGDFHTSAEAFLEFKTHRQWTYRVLVQKYLKRYYRRDQIFWNY</sequence>
<dbReference type="KEGG" id="adu:107489077"/>
<evidence type="ECO:0000256" key="2">
    <source>
        <dbReference type="PROSITE-ProRule" id="PRU00708"/>
    </source>
</evidence>
<reference evidence="5" key="2">
    <citation type="submission" date="2025-08" db="UniProtKB">
        <authorList>
            <consortium name="RefSeq"/>
        </authorList>
    </citation>
    <scope>IDENTIFICATION</scope>
    <source>
        <tissue evidence="5">Whole plant</tissue>
    </source>
</reference>
<dbReference type="AlphaFoldDB" id="A0A9C6TY61"/>
<dbReference type="PANTHER" id="PTHR47493">
    <property type="entry name" value="OS08G0520200 PROTEIN"/>
    <property type="match status" value="1"/>
</dbReference>
<organism evidence="4 5">
    <name type="scientific">Arachis duranensis</name>
    <name type="common">Wild peanut</name>
    <dbReference type="NCBI Taxonomy" id="130453"/>
    <lineage>
        <taxon>Eukaryota</taxon>
        <taxon>Viridiplantae</taxon>
        <taxon>Streptophyta</taxon>
        <taxon>Embryophyta</taxon>
        <taxon>Tracheophyta</taxon>
        <taxon>Spermatophyta</taxon>
        <taxon>Magnoliopsida</taxon>
        <taxon>eudicotyledons</taxon>
        <taxon>Gunneridae</taxon>
        <taxon>Pentapetalae</taxon>
        <taxon>rosids</taxon>
        <taxon>fabids</taxon>
        <taxon>Fabales</taxon>
        <taxon>Fabaceae</taxon>
        <taxon>Papilionoideae</taxon>
        <taxon>50 kb inversion clade</taxon>
        <taxon>dalbergioids sensu lato</taxon>
        <taxon>Dalbergieae</taxon>
        <taxon>Pterocarpus clade</taxon>
        <taxon>Arachis</taxon>
    </lineage>
</organism>
<feature type="repeat" description="PPR" evidence="2">
    <location>
        <begin position="519"/>
        <end position="553"/>
    </location>
</feature>
<feature type="region of interest" description="Disordered" evidence="3">
    <location>
        <begin position="203"/>
        <end position="232"/>
    </location>
</feature>
<evidence type="ECO:0000256" key="3">
    <source>
        <dbReference type="SAM" id="MobiDB-lite"/>
    </source>
</evidence>
<dbReference type="InterPro" id="IPR011990">
    <property type="entry name" value="TPR-like_helical_dom_sf"/>
</dbReference>
<protein>
    <submittedName>
        <fullName evidence="5">Uncharacterized protein LOC107489077</fullName>
    </submittedName>
</protein>
<keyword evidence="1" id="KW-0677">Repeat</keyword>
<reference evidence="4" key="1">
    <citation type="journal article" date="2016" name="Nat. Genet.">
        <title>The genome sequences of Arachis duranensis and Arachis ipaensis, the diploid ancestors of cultivated peanut.</title>
        <authorList>
            <person name="Bertioli D.J."/>
            <person name="Cannon S.B."/>
            <person name="Froenicke L."/>
            <person name="Huang G."/>
            <person name="Farmer A.D."/>
            <person name="Cannon E.K."/>
            <person name="Liu X."/>
            <person name="Gao D."/>
            <person name="Clevenger J."/>
            <person name="Dash S."/>
            <person name="Ren L."/>
            <person name="Moretzsohn M.C."/>
            <person name="Shirasawa K."/>
            <person name="Huang W."/>
            <person name="Vidigal B."/>
            <person name="Abernathy B."/>
            <person name="Chu Y."/>
            <person name="Niederhuth C.E."/>
            <person name="Umale P."/>
            <person name="Araujo A.C."/>
            <person name="Kozik A."/>
            <person name="Kim K.D."/>
            <person name="Burow M.D."/>
            <person name="Varshney R.K."/>
            <person name="Wang X."/>
            <person name="Zhang X."/>
            <person name="Barkley N."/>
            <person name="Guimaraes P.M."/>
            <person name="Isobe S."/>
            <person name="Guo B."/>
            <person name="Liao B."/>
            <person name="Stalker H.T."/>
            <person name="Schmitz R.J."/>
            <person name="Scheffler B.E."/>
            <person name="Leal-Bertioli S.C."/>
            <person name="Xun X."/>
            <person name="Jackson S.A."/>
            <person name="Michelmore R."/>
            <person name="Ozias-Akins P."/>
        </authorList>
    </citation>
    <scope>NUCLEOTIDE SEQUENCE [LARGE SCALE GENOMIC DNA]</scope>
    <source>
        <strain evidence="4">cv. V14167</strain>
    </source>
</reference>
<gene>
    <name evidence="5" type="primary">LOC107489077</name>
</gene>